<dbReference type="InterPro" id="IPR000705">
    <property type="entry name" value="Galactokinase"/>
</dbReference>
<evidence type="ECO:0000313" key="7">
    <source>
        <dbReference type="EMBL" id="AEJ18617.1"/>
    </source>
</evidence>
<reference evidence="8" key="1">
    <citation type="journal article" date="2013" name="Stand. Genomic Sci.">
        <title>Genome sequence of the thermophilic fresh-water bacterium Spirochaeta caldaria type strain (H1(T)), reclassification of Spirochaeta caldaria, Spirochaeta stenostrepta, and Spirochaeta zuelzerae in the genus Treponema as Treponema caldaria comb. nov., Treponema stenostrepta comb. nov., and Treponema zuelzerae comb. nov., and emendation of the genus Treponema.</title>
        <authorList>
            <person name="Abt B."/>
            <person name="Goker M."/>
            <person name="Scheuner C."/>
            <person name="Han C."/>
            <person name="Lu M."/>
            <person name="Misra M."/>
            <person name="Lapidus A."/>
            <person name="Nolan M."/>
            <person name="Lucas S."/>
            <person name="Hammon N."/>
            <person name="Deshpande S."/>
            <person name="Cheng J.F."/>
            <person name="Tapia R."/>
            <person name="Goodwin L.A."/>
            <person name="Pitluck S."/>
            <person name="Liolios K."/>
            <person name="Pagani I."/>
            <person name="Ivanova N."/>
            <person name="Mavromatis K."/>
            <person name="Mikhailova N."/>
            <person name="Huntemann M."/>
            <person name="Pati A."/>
            <person name="Chen A."/>
            <person name="Palaniappan K."/>
            <person name="Land M."/>
            <person name="Hauser L."/>
            <person name="Jeffries C.D."/>
            <person name="Rohde M."/>
            <person name="Spring S."/>
            <person name="Gronow S."/>
            <person name="Detter J.C."/>
            <person name="Bristow J."/>
            <person name="Eisen J.A."/>
            <person name="Markowitz V."/>
            <person name="Hugenholtz P."/>
            <person name="Kyrpides N.C."/>
            <person name="Woyke T."/>
            <person name="Klenk H.P."/>
        </authorList>
    </citation>
    <scope>NUCLEOTIDE SEQUENCE</scope>
    <source>
        <strain evidence="8">ATCC 51460 / DSM 7334 / H1</strain>
    </source>
</reference>
<dbReference type="AlphaFoldDB" id="F8EYP0"/>
<dbReference type="InterPro" id="IPR014721">
    <property type="entry name" value="Ribsml_uS5_D2-typ_fold_subgr"/>
</dbReference>
<proteinExistence type="inferred from homology"/>
<evidence type="ECO:0000256" key="1">
    <source>
        <dbReference type="ARBA" id="ARBA00006566"/>
    </source>
</evidence>
<accession>F8EYP0</accession>
<dbReference type="GO" id="GO:0006012">
    <property type="term" value="P:galactose metabolic process"/>
    <property type="evidence" value="ECO:0007669"/>
    <property type="project" value="InterPro"/>
</dbReference>
<dbReference type="Pfam" id="PF00288">
    <property type="entry name" value="GHMP_kinases_N"/>
    <property type="match status" value="1"/>
</dbReference>
<dbReference type="EC" id="2.7.1.6" evidence="7"/>
<evidence type="ECO:0000256" key="4">
    <source>
        <dbReference type="ARBA" id="ARBA00022840"/>
    </source>
</evidence>
<evidence type="ECO:0000259" key="5">
    <source>
        <dbReference type="Pfam" id="PF00288"/>
    </source>
</evidence>
<feature type="domain" description="Galactokinase N-terminal" evidence="6">
    <location>
        <begin position="51"/>
        <end position="91"/>
    </location>
</feature>
<feature type="domain" description="GHMP kinase N-terminal" evidence="5">
    <location>
        <begin position="127"/>
        <end position="215"/>
    </location>
</feature>
<keyword evidence="4" id="KW-0067">ATP-binding</keyword>
<dbReference type="eggNOG" id="COG0153">
    <property type="taxonomic scope" value="Bacteria"/>
</dbReference>
<keyword evidence="2" id="KW-0547">Nucleotide-binding</keyword>
<dbReference type="PIRSF" id="PIRSF000530">
    <property type="entry name" value="Galactokinase"/>
    <property type="match status" value="1"/>
</dbReference>
<dbReference type="KEGG" id="scd:Spica_0453"/>
<dbReference type="GO" id="GO:0004335">
    <property type="term" value="F:galactokinase activity"/>
    <property type="evidence" value="ECO:0007669"/>
    <property type="project" value="UniProtKB-EC"/>
</dbReference>
<protein>
    <submittedName>
        <fullName evidence="7">Galactokinase</fullName>
        <ecNumber evidence="7">2.7.1.6</ecNumber>
    </submittedName>
</protein>
<evidence type="ECO:0000256" key="3">
    <source>
        <dbReference type="ARBA" id="ARBA00022777"/>
    </source>
</evidence>
<dbReference type="Gene3D" id="3.30.230.10">
    <property type="match status" value="1"/>
</dbReference>
<dbReference type="SUPFAM" id="SSF54211">
    <property type="entry name" value="Ribosomal protein S5 domain 2-like"/>
    <property type="match status" value="1"/>
</dbReference>
<dbReference type="Pfam" id="PF10509">
    <property type="entry name" value="GalKase_gal_bdg"/>
    <property type="match status" value="1"/>
</dbReference>
<dbReference type="SUPFAM" id="SSF55060">
    <property type="entry name" value="GHMP Kinase, C-terminal domain"/>
    <property type="match status" value="1"/>
</dbReference>
<dbReference type="Gene3D" id="3.30.70.890">
    <property type="entry name" value="GHMP kinase, C-terminal domain"/>
    <property type="match status" value="1"/>
</dbReference>
<dbReference type="InterPro" id="IPR036554">
    <property type="entry name" value="GHMP_kinase_C_sf"/>
</dbReference>
<evidence type="ECO:0000256" key="2">
    <source>
        <dbReference type="ARBA" id="ARBA00022741"/>
    </source>
</evidence>
<dbReference type="InterPro" id="IPR020568">
    <property type="entry name" value="Ribosomal_Su5_D2-typ_SF"/>
</dbReference>
<dbReference type="OrthoDB" id="250531at2"/>
<name>F8EYP0_GRAC1</name>
<dbReference type="GO" id="GO:0005829">
    <property type="term" value="C:cytosol"/>
    <property type="evidence" value="ECO:0007669"/>
    <property type="project" value="TreeGrafter"/>
</dbReference>
<dbReference type="EMBL" id="CP002868">
    <property type="protein sequence ID" value="AEJ18617.1"/>
    <property type="molecule type" value="Genomic_DNA"/>
</dbReference>
<keyword evidence="8" id="KW-1185">Reference proteome</keyword>
<dbReference type="InterPro" id="IPR006204">
    <property type="entry name" value="GHMP_kinase_N_dom"/>
</dbReference>
<dbReference type="HOGENOM" id="CLU_017814_8_0_12"/>
<dbReference type="PRINTS" id="PR00959">
    <property type="entry name" value="MEVGALKINASE"/>
</dbReference>
<dbReference type="PANTHER" id="PTHR10457">
    <property type="entry name" value="MEVALONATE KINASE/GALACTOKINASE"/>
    <property type="match status" value="1"/>
</dbReference>
<comment type="similarity">
    <text evidence="1">Belongs to the GHMP kinase family. GalK subfamily.</text>
</comment>
<dbReference type="Proteomes" id="UP000000503">
    <property type="component" value="Chromosome"/>
</dbReference>
<organism evidence="7 8">
    <name type="scientific">Gracilinema caldarium (strain ATCC 51460 / DSM 7334 / H1)</name>
    <name type="common">Treponema caldarium</name>
    <dbReference type="NCBI Taxonomy" id="744872"/>
    <lineage>
        <taxon>Bacteria</taxon>
        <taxon>Pseudomonadati</taxon>
        <taxon>Spirochaetota</taxon>
        <taxon>Spirochaetia</taxon>
        <taxon>Spirochaetales</taxon>
        <taxon>Breznakiellaceae</taxon>
        <taxon>Gracilinema</taxon>
    </lineage>
</organism>
<dbReference type="PANTHER" id="PTHR10457:SF7">
    <property type="entry name" value="GALACTOKINASE-RELATED"/>
    <property type="match status" value="1"/>
</dbReference>
<dbReference type="InterPro" id="IPR006206">
    <property type="entry name" value="Mevalonate/galactokinase"/>
</dbReference>
<dbReference type="InterPro" id="IPR019539">
    <property type="entry name" value="GalKase_N"/>
</dbReference>
<dbReference type="STRING" id="744872.Spica_0453"/>
<gene>
    <name evidence="7" type="ordered locus">Spica_0453</name>
</gene>
<dbReference type="GO" id="GO:0005524">
    <property type="term" value="F:ATP binding"/>
    <property type="evidence" value="ECO:0007669"/>
    <property type="project" value="UniProtKB-KW"/>
</dbReference>
<dbReference type="RefSeq" id="WP_013967929.1">
    <property type="nucleotide sequence ID" value="NC_015732.1"/>
</dbReference>
<evidence type="ECO:0000259" key="6">
    <source>
        <dbReference type="Pfam" id="PF10509"/>
    </source>
</evidence>
<evidence type="ECO:0000313" key="8">
    <source>
        <dbReference type="Proteomes" id="UP000000503"/>
    </source>
</evidence>
<dbReference type="PRINTS" id="PR00473">
    <property type="entry name" value="GALCTOKINASE"/>
</dbReference>
<sequence>MTGHELLHRLSKASSRDILAELYGTSQVDEALMRYRALLEATLQAFPESEGDIHVFTAAGRTELGGNHTDHNHGKVLAASIQLDALAFVAPRQDTKVIFRSTGYPDVVLDIADTTSKTEERGTTAALIRGIAAEFKKRGVAVRGFTANAHNTVLSGSGLSSSASVEVLFGTIFDRLYGEGKRSAVEIAQIGQKAENEYFGKPCGLMDQVACASGGAVAIDFKDPAQPIVTQVPFDPSLSGYALCVVDTGGSHADLTDEYAAVPTEMKAVAAHFGKTVLRDISKDDLRKAIPDLRRSVGDRAILRALHFLAENDRVDAMLRAITANHTARTATERQTTIETFLYLVNESGNSSWELLQNVFSVKSVKEQGPSLALAMTREFIRNLGRGACRVHGGGFAGTIQVYIPLESVHDYRVWMAPTFGEKAVTQLRIRPIGASELHFE</sequence>
<keyword evidence="7" id="KW-0808">Transferase</keyword>
<keyword evidence="3" id="KW-0418">Kinase</keyword>